<evidence type="ECO:0000259" key="1">
    <source>
        <dbReference type="Pfam" id="PF03205"/>
    </source>
</evidence>
<dbReference type="RefSeq" id="WP_256611640.1">
    <property type="nucleotide sequence ID" value="NZ_JANIBM010000021.1"/>
</dbReference>
<keyword evidence="3" id="KW-1185">Reference proteome</keyword>
<sequence>MLHSSPPVLGFAAFSGTGKTTLLTKLIPLLRAKALRIGVIKHSHHDFEIDQPGKDSFELRKAGASPVLLVSKYRRAIVEELPQTAEVKLADQLAVLSGAELDLVLVEGFRDEAFPKIELHRPALSKPLLYPNDHCIIAIACDRPLPTSPELPCLDLNDPGAIANFILYSFLSHTQ</sequence>
<dbReference type="Proteomes" id="UP001524569">
    <property type="component" value="Unassembled WGS sequence"/>
</dbReference>
<dbReference type="CDD" id="cd03116">
    <property type="entry name" value="MobB"/>
    <property type="match status" value="1"/>
</dbReference>
<dbReference type="Gene3D" id="3.40.50.300">
    <property type="entry name" value="P-loop containing nucleotide triphosphate hydrolases"/>
    <property type="match status" value="1"/>
</dbReference>
<dbReference type="NCBIfam" id="TIGR00176">
    <property type="entry name" value="mobB"/>
    <property type="match status" value="1"/>
</dbReference>
<evidence type="ECO:0000313" key="3">
    <source>
        <dbReference type="Proteomes" id="UP001524569"/>
    </source>
</evidence>
<comment type="caution">
    <text evidence="2">The sequence shown here is derived from an EMBL/GenBank/DDBJ whole genome shotgun (WGS) entry which is preliminary data.</text>
</comment>
<gene>
    <name evidence="2" type="primary">mobB</name>
    <name evidence="2" type="ORF">NP603_14560</name>
</gene>
<feature type="domain" description="Molybdopterin-guanine dinucleotide biosynthesis protein B (MobB)" evidence="1">
    <location>
        <begin position="8"/>
        <end position="142"/>
    </location>
</feature>
<dbReference type="PANTHER" id="PTHR40072:SF1">
    <property type="entry name" value="MOLYBDOPTERIN-GUANINE DINUCLEOTIDE BIOSYNTHESIS ADAPTER PROTEIN"/>
    <property type="match status" value="1"/>
</dbReference>
<dbReference type="InterPro" id="IPR052539">
    <property type="entry name" value="MGD_biosynthesis_adapter"/>
</dbReference>
<dbReference type="EMBL" id="JANIBM010000021">
    <property type="protein sequence ID" value="MCQ8182340.1"/>
    <property type="molecule type" value="Genomic_DNA"/>
</dbReference>
<proteinExistence type="predicted"/>
<accession>A0ABT1UJB9</accession>
<name>A0ABT1UJB9_9GAMM</name>
<dbReference type="Pfam" id="PF03205">
    <property type="entry name" value="MobB"/>
    <property type="match status" value="1"/>
</dbReference>
<evidence type="ECO:0000313" key="2">
    <source>
        <dbReference type="EMBL" id="MCQ8182340.1"/>
    </source>
</evidence>
<dbReference type="PANTHER" id="PTHR40072">
    <property type="entry name" value="MOLYBDOPTERIN-GUANINE DINUCLEOTIDE BIOSYNTHESIS ADAPTER PROTEIN-RELATED"/>
    <property type="match status" value="1"/>
</dbReference>
<protein>
    <submittedName>
        <fullName evidence="2">Molybdopterin-guanine dinucleotide biosynthesis protein B</fullName>
    </submittedName>
</protein>
<dbReference type="SUPFAM" id="SSF52540">
    <property type="entry name" value="P-loop containing nucleoside triphosphate hydrolases"/>
    <property type="match status" value="1"/>
</dbReference>
<dbReference type="InterPro" id="IPR027417">
    <property type="entry name" value="P-loop_NTPase"/>
</dbReference>
<dbReference type="InterPro" id="IPR004435">
    <property type="entry name" value="MobB_dom"/>
</dbReference>
<organism evidence="2 3">
    <name type="scientific">Methylomonas aurea</name>
    <dbReference type="NCBI Taxonomy" id="2952224"/>
    <lineage>
        <taxon>Bacteria</taxon>
        <taxon>Pseudomonadati</taxon>
        <taxon>Pseudomonadota</taxon>
        <taxon>Gammaproteobacteria</taxon>
        <taxon>Methylococcales</taxon>
        <taxon>Methylococcaceae</taxon>
        <taxon>Methylomonas</taxon>
    </lineage>
</organism>
<reference evidence="2 3" key="1">
    <citation type="submission" date="2022-07" db="EMBL/GenBank/DDBJ databases">
        <title>Methylomonas rivi sp. nov., Methylomonas rosea sp. nov., Methylomonas aureus sp. nov. and Methylomonas subterranea sp. nov., four novel methanotrophs isolated from a freshwater creek and the deep terrestrial subsurface.</title>
        <authorList>
            <person name="Abin C."/>
            <person name="Sankaranarayanan K."/>
            <person name="Garner C."/>
            <person name="Sindelar R."/>
            <person name="Kotary K."/>
            <person name="Garner R."/>
            <person name="Barclay S."/>
            <person name="Lawson P."/>
            <person name="Krumholz L."/>
        </authorList>
    </citation>
    <scope>NUCLEOTIDE SEQUENCE [LARGE SCALE GENOMIC DNA]</scope>
    <source>
        <strain evidence="2 3">SURF-1</strain>
    </source>
</reference>